<dbReference type="AlphaFoldDB" id="A0A183P228"/>
<organism evidence="1 2">
    <name type="scientific">Schistosoma mattheei</name>
    <dbReference type="NCBI Taxonomy" id="31246"/>
    <lineage>
        <taxon>Eukaryota</taxon>
        <taxon>Metazoa</taxon>
        <taxon>Spiralia</taxon>
        <taxon>Lophotrochozoa</taxon>
        <taxon>Platyhelminthes</taxon>
        <taxon>Trematoda</taxon>
        <taxon>Digenea</taxon>
        <taxon>Strigeidida</taxon>
        <taxon>Schistosomatoidea</taxon>
        <taxon>Schistosomatidae</taxon>
        <taxon>Schistosoma</taxon>
    </lineage>
</organism>
<gene>
    <name evidence="1" type="ORF">SMTD_LOCUS8414</name>
</gene>
<keyword evidence="2" id="KW-1185">Reference proteome</keyword>
<protein>
    <submittedName>
        <fullName evidence="1">Uncharacterized protein</fullName>
    </submittedName>
</protein>
<proteinExistence type="predicted"/>
<name>A0A183P228_9TREM</name>
<dbReference type="EMBL" id="UZAL01028913">
    <property type="protein sequence ID" value="VDP44562.1"/>
    <property type="molecule type" value="Genomic_DNA"/>
</dbReference>
<dbReference type="Proteomes" id="UP000269396">
    <property type="component" value="Unassembled WGS sequence"/>
</dbReference>
<evidence type="ECO:0000313" key="2">
    <source>
        <dbReference type="Proteomes" id="UP000269396"/>
    </source>
</evidence>
<accession>A0A183P228</accession>
<reference evidence="1 2" key="1">
    <citation type="submission" date="2018-11" db="EMBL/GenBank/DDBJ databases">
        <authorList>
            <consortium name="Pathogen Informatics"/>
        </authorList>
    </citation>
    <scope>NUCLEOTIDE SEQUENCE [LARGE SCALE GENOMIC DNA]</scope>
    <source>
        <strain>Denwood</strain>
        <strain evidence="2">Zambia</strain>
    </source>
</reference>
<sequence>MVNWENPRTELPENSLEQELVVAVITCVLVQHMKEATRYNPDSESSLLDLILAHYENDVTILGYMPLQGRSGRAVLNFDFHIIAKHEHASAQSRPNVWKANIQDIIHSASSVDWKIEQESSIESAETYFEIYT</sequence>
<evidence type="ECO:0000313" key="1">
    <source>
        <dbReference type="EMBL" id="VDP44562.1"/>
    </source>
</evidence>